<dbReference type="EMBL" id="CABIKM010000026">
    <property type="protein sequence ID" value="VUZ85488.1"/>
    <property type="molecule type" value="Genomic_DNA"/>
</dbReference>
<dbReference type="Proteomes" id="UP000334340">
    <property type="component" value="Unassembled WGS sequence"/>
</dbReference>
<protein>
    <submittedName>
        <fullName evidence="1">Uncharacterized protein</fullName>
    </submittedName>
</protein>
<keyword evidence="2" id="KW-1185">Reference proteome</keyword>
<evidence type="ECO:0000313" key="2">
    <source>
        <dbReference type="Proteomes" id="UP000334340"/>
    </source>
</evidence>
<proteinExistence type="predicted"/>
<sequence>MPEVQQYTYTFKEIAAALVRQQGIHEGLWGVYVEFGIAAGNIGPSPEDVRPAAIVPIVKLGLQRFSEPSALTVDASEVNPKSTRKPA</sequence>
<reference evidence="1 2" key="1">
    <citation type="submission" date="2019-07" db="EMBL/GenBank/DDBJ databases">
        <authorList>
            <person name="Cremers G."/>
        </authorList>
    </citation>
    <scope>NUCLEOTIDE SEQUENCE [LARGE SCALE GENOMIC DNA]</scope>
</reference>
<organism evidence="1 2">
    <name type="scientific">Candidatus Methylomirabilis lanthanidiphila</name>
    <dbReference type="NCBI Taxonomy" id="2211376"/>
    <lineage>
        <taxon>Bacteria</taxon>
        <taxon>Candidatus Methylomirabilota</taxon>
        <taxon>Candidatus Methylomirabilia</taxon>
        <taxon>Candidatus Methylomirabilales</taxon>
        <taxon>Candidatus Methylomirabilaceae</taxon>
        <taxon>Candidatus Methylomirabilis</taxon>
    </lineage>
</organism>
<accession>A0A564ZLQ6</accession>
<name>A0A564ZLQ6_9BACT</name>
<evidence type="ECO:0000313" key="1">
    <source>
        <dbReference type="EMBL" id="VUZ85488.1"/>
    </source>
</evidence>
<dbReference type="AlphaFoldDB" id="A0A564ZLQ6"/>
<gene>
    <name evidence="1" type="ORF">MELA_01873</name>
</gene>